<keyword evidence="7" id="KW-1185">Reference proteome</keyword>
<organism evidence="6 7">
    <name type="scientific">Eshraghiella crossota DSM 2876</name>
    <dbReference type="NCBI Taxonomy" id="511680"/>
    <lineage>
        <taxon>Bacteria</taxon>
        <taxon>Bacillati</taxon>
        <taxon>Bacillota</taxon>
        <taxon>Clostridia</taxon>
        <taxon>Lachnospirales</taxon>
        <taxon>Lachnospiraceae</taxon>
        <taxon>Eshraghiella</taxon>
    </lineage>
</organism>
<evidence type="ECO:0000256" key="2">
    <source>
        <dbReference type="ARBA" id="ARBA00022747"/>
    </source>
</evidence>
<dbReference type="GO" id="GO:0003677">
    <property type="term" value="F:DNA binding"/>
    <property type="evidence" value="ECO:0007669"/>
    <property type="project" value="UniProtKB-KW"/>
</dbReference>
<feature type="domain" description="Type I restriction modification DNA specificity" evidence="5">
    <location>
        <begin position="23"/>
        <end position="199"/>
    </location>
</feature>
<evidence type="ECO:0000313" key="6">
    <source>
        <dbReference type="EMBL" id="EFF69815.1"/>
    </source>
</evidence>
<name>D4RW14_9FIRM</name>
<dbReference type="Pfam" id="PF01420">
    <property type="entry name" value="Methylase_S"/>
    <property type="match status" value="1"/>
</dbReference>
<feature type="non-terminal residue" evidence="6">
    <location>
        <position position="1"/>
    </location>
</feature>
<dbReference type="InterPro" id="IPR044946">
    <property type="entry name" value="Restrct_endonuc_typeI_TRD_sf"/>
</dbReference>
<keyword evidence="3" id="KW-0238">DNA-binding</keyword>
<dbReference type="Proteomes" id="UP000006238">
    <property type="component" value="Unassembled WGS sequence"/>
</dbReference>
<evidence type="ECO:0000256" key="1">
    <source>
        <dbReference type="ARBA" id="ARBA00010923"/>
    </source>
</evidence>
<keyword evidence="2" id="KW-0680">Restriction system</keyword>
<dbReference type="InterPro" id="IPR051212">
    <property type="entry name" value="Type-I_RE_S_subunit"/>
</dbReference>
<dbReference type="SUPFAM" id="SSF116734">
    <property type="entry name" value="DNA methylase specificity domain"/>
    <property type="match status" value="1"/>
</dbReference>
<evidence type="ECO:0000259" key="5">
    <source>
        <dbReference type="Pfam" id="PF01420"/>
    </source>
</evidence>
<dbReference type="Gene3D" id="3.90.220.20">
    <property type="entry name" value="DNA methylase specificity domains"/>
    <property type="match status" value="1"/>
</dbReference>
<reference evidence="6 7" key="1">
    <citation type="submission" date="2010-02" db="EMBL/GenBank/DDBJ databases">
        <authorList>
            <person name="Weinstock G."/>
            <person name="Sodergren E."/>
            <person name="Clifton S."/>
            <person name="Fulton L."/>
            <person name="Fulton B."/>
            <person name="Courtney L."/>
            <person name="Fronick C."/>
            <person name="Harrison M."/>
            <person name="Strong C."/>
            <person name="Farmer C."/>
            <person name="Delahaunty K."/>
            <person name="Markovic C."/>
            <person name="Hall O."/>
            <person name="Minx P."/>
            <person name="Tomlinson C."/>
            <person name="Mitreva M."/>
            <person name="Nelson J."/>
            <person name="Hou S."/>
            <person name="Wollam A."/>
            <person name="Pepin K.H."/>
            <person name="Johnson M."/>
            <person name="Bhonagiri V."/>
            <person name="Zhang X."/>
            <person name="Suruliraj S."/>
            <person name="Warren W."/>
            <person name="Chinwalla A."/>
            <person name="Mardis E.R."/>
            <person name="Wilson R.K."/>
        </authorList>
    </citation>
    <scope>NUCLEOTIDE SEQUENCE [LARGE SCALE GENOMIC DNA]</scope>
    <source>
        <strain evidence="6 7">DSM 2876</strain>
    </source>
</reference>
<comment type="subunit">
    <text evidence="4">The methyltransferase is composed of M and S polypeptides.</text>
</comment>
<dbReference type="AlphaFoldDB" id="D4RW14"/>
<dbReference type="InterPro" id="IPR000055">
    <property type="entry name" value="Restrct_endonuc_typeI_TRD"/>
</dbReference>
<feature type="non-terminal residue" evidence="6">
    <location>
        <position position="266"/>
    </location>
</feature>
<evidence type="ECO:0000313" key="7">
    <source>
        <dbReference type="Proteomes" id="UP000006238"/>
    </source>
</evidence>
<dbReference type="CDD" id="cd17246">
    <property type="entry name" value="RMtype1_S_SonII-TRD2-CR2_like"/>
    <property type="match status" value="1"/>
</dbReference>
<proteinExistence type="inferred from homology"/>
<dbReference type="EMBL" id="ABWN01000007">
    <property type="protein sequence ID" value="EFF69815.1"/>
    <property type="molecule type" value="Genomic_DNA"/>
</dbReference>
<dbReference type="HOGENOM" id="CLU_1047647_0_0_9"/>
<dbReference type="eggNOG" id="COG0732">
    <property type="taxonomic scope" value="Bacteria"/>
</dbReference>
<accession>D4RW14</accession>
<gene>
    <name evidence="6" type="ORF">BUTYVIB_00009</name>
</gene>
<dbReference type="GO" id="GO:0009307">
    <property type="term" value="P:DNA restriction-modification system"/>
    <property type="evidence" value="ECO:0007669"/>
    <property type="project" value="UniProtKB-KW"/>
</dbReference>
<dbReference type="RefSeq" id="WP_005600472.1">
    <property type="nucleotide sequence ID" value="NZ_GG663510.1"/>
</dbReference>
<evidence type="ECO:0000256" key="4">
    <source>
        <dbReference type="ARBA" id="ARBA00038652"/>
    </source>
</evidence>
<comment type="similarity">
    <text evidence="1">Belongs to the type-I restriction system S methylase family.</text>
</comment>
<comment type="caution">
    <text evidence="6">The sequence shown here is derived from an EMBL/GenBank/DDBJ whole genome shotgun (WGS) entry which is preliminary data.</text>
</comment>
<sequence>LHYEKFADGTVKCIEEEIPFEVPEGWAWCRLNSIVDVRDGTHDTPTYVDKGIPLITSKNLVEGGIDYSNVKYISEKDAISINERSGVNIGDILFAMIGTIGNPSMVTEDILISIKNVALFKFTFSKNLSNHFVMYFLDYAQEDMKNKPSGGLQPFVSLNFLRTYLVPVPPVEEQQRIVSILADSINKIRNIDILKNELTASVKKAKSKILDLAIRGKLVPQDPNAEPASVLLERIRAEKEELIKQGKIKRDKKESIIFRGDDNSYY</sequence>
<dbReference type="PANTHER" id="PTHR43140:SF1">
    <property type="entry name" value="TYPE I RESTRICTION ENZYME ECOKI SPECIFICITY SUBUNIT"/>
    <property type="match status" value="1"/>
</dbReference>
<dbReference type="PANTHER" id="PTHR43140">
    <property type="entry name" value="TYPE-1 RESTRICTION ENZYME ECOKI SPECIFICITY PROTEIN"/>
    <property type="match status" value="1"/>
</dbReference>
<protein>
    <submittedName>
        <fullName evidence="6">Type I restriction modification DNA specificity domain protein</fullName>
    </submittedName>
</protein>
<evidence type="ECO:0000256" key="3">
    <source>
        <dbReference type="ARBA" id="ARBA00023125"/>
    </source>
</evidence>